<dbReference type="InterPro" id="IPR002347">
    <property type="entry name" value="SDR_fam"/>
</dbReference>
<dbReference type="Gene3D" id="3.40.50.720">
    <property type="entry name" value="NAD(P)-binding Rossmann-like Domain"/>
    <property type="match status" value="1"/>
</dbReference>
<dbReference type="InterPro" id="IPR036291">
    <property type="entry name" value="NAD(P)-bd_dom_sf"/>
</dbReference>
<dbReference type="AlphaFoldDB" id="A0A8H6UNS5"/>
<dbReference type="EMBL" id="JACBAE010001375">
    <property type="protein sequence ID" value="KAF7160015.1"/>
    <property type="molecule type" value="Genomic_DNA"/>
</dbReference>
<comment type="caution">
    <text evidence="3">The sequence shown here is derived from an EMBL/GenBank/DDBJ whole genome shotgun (WGS) entry which is preliminary data.</text>
</comment>
<dbReference type="PANTHER" id="PTHR43669:SF3">
    <property type="entry name" value="ALCOHOL DEHYDROGENASE, PUTATIVE (AFU_ORTHOLOGUE AFUA_3G03445)-RELATED"/>
    <property type="match status" value="1"/>
</dbReference>
<accession>A0A8H6UNS5</accession>
<keyword evidence="2" id="KW-0560">Oxidoreductase</keyword>
<proteinExistence type="inferred from homology"/>
<organism evidence="3 4">
    <name type="scientific">Aspergillus felis</name>
    <dbReference type="NCBI Taxonomy" id="1287682"/>
    <lineage>
        <taxon>Eukaryota</taxon>
        <taxon>Fungi</taxon>
        <taxon>Dikarya</taxon>
        <taxon>Ascomycota</taxon>
        <taxon>Pezizomycotina</taxon>
        <taxon>Eurotiomycetes</taxon>
        <taxon>Eurotiomycetidae</taxon>
        <taxon>Eurotiales</taxon>
        <taxon>Aspergillaceae</taxon>
        <taxon>Aspergillus</taxon>
        <taxon>Aspergillus subgen. Fumigati</taxon>
    </lineage>
</organism>
<evidence type="ECO:0000256" key="2">
    <source>
        <dbReference type="ARBA" id="ARBA00023002"/>
    </source>
</evidence>
<dbReference type="CDD" id="cd05233">
    <property type="entry name" value="SDR_c"/>
    <property type="match status" value="1"/>
</dbReference>
<evidence type="ECO:0008006" key="5">
    <source>
        <dbReference type="Google" id="ProtNLM"/>
    </source>
</evidence>
<protein>
    <recommendedName>
        <fullName evidence="5">NAD(P)-binding protein</fullName>
    </recommendedName>
</protein>
<evidence type="ECO:0000256" key="1">
    <source>
        <dbReference type="ARBA" id="ARBA00006484"/>
    </source>
</evidence>
<dbReference type="OrthoDB" id="10254221at2759"/>
<dbReference type="Pfam" id="PF00106">
    <property type="entry name" value="adh_short"/>
    <property type="match status" value="1"/>
</dbReference>
<dbReference type="SUPFAM" id="SSF51735">
    <property type="entry name" value="NAD(P)-binding Rossmann-fold domains"/>
    <property type="match status" value="1"/>
</dbReference>
<reference evidence="3" key="1">
    <citation type="submission" date="2020-06" db="EMBL/GenBank/DDBJ databases">
        <title>Draft genome sequences of strains closely related to Aspergillus parafelis and Aspergillus hiratsukae.</title>
        <authorList>
            <person name="Dos Santos R.A.C."/>
            <person name="Rivero-Menendez O."/>
            <person name="Steenwyk J.L."/>
            <person name="Mead M.E."/>
            <person name="Goldman G.H."/>
            <person name="Alastruey-Izquierdo A."/>
            <person name="Rokas A."/>
        </authorList>
    </citation>
    <scope>NUCLEOTIDE SEQUENCE</scope>
    <source>
        <strain evidence="3">CNM-CM5623</strain>
    </source>
</reference>
<evidence type="ECO:0000313" key="4">
    <source>
        <dbReference type="Proteomes" id="UP000654922"/>
    </source>
</evidence>
<dbReference type="Proteomes" id="UP000654922">
    <property type="component" value="Unassembled WGS sequence"/>
</dbReference>
<evidence type="ECO:0000313" key="3">
    <source>
        <dbReference type="EMBL" id="KAF7160015.1"/>
    </source>
</evidence>
<name>A0A8H6UNS5_9EURO</name>
<gene>
    <name evidence="3" type="ORF">CNMCM5623_005561</name>
</gene>
<dbReference type="GO" id="GO:0016491">
    <property type="term" value="F:oxidoreductase activity"/>
    <property type="evidence" value="ECO:0007669"/>
    <property type="project" value="UniProtKB-KW"/>
</dbReference>
<comment type="similarity">
    <text evidence="1">Belongs to the short-chain dehydrogenases/reductases (SDR) family.</text>
</comment>
<dbReference type="PANTHER" id="PTHR43669">
    <property type="entry name" value="5-KETO-D-GLUCONATE 5-REDUCTASE"/>
    <property type="match status" value="1"/>
</dbReference>
<sequence>MEVSFRVLNAEARINSKLTPNHTLTIITTYTSKMQTVLIVGATGNIGTSAIHAALRSKLHVLAIVRNQASAEKLFRNVGTREGITTVEADIMSDRGVKDVVEKVRKGELPAFQHVYAAAGGLFEATSILDLTTDELRKHMQVNFEPNFFAYQATIPYLLEKGDPTSTWTLCTGASGDNGGRAAASMTQGALYSLANVACLDNADTNVRVNEIYLGLFVMVDAAADQFGATKASEFAVAYEKILARPDIKGCRVMVCQPEDLTKLRFRKKLDVV</sequence>